<reference evidence="2" key="1">
    <citation type="submission" date="2016-10" db="EMBL/GenBank/DDBJ databases">
        <authorList>
            <person name="Varghese N."/>
            <person name="Submissions S."/>
        </authorList>
    </citation>
    <scope>NUCLEOTIDE SEQUENCE [LARGE SCALE GENOMIC DNA]</scope>
    <source>
        <strain evidence="2">DSM 3384</strain>
    </source>
</reference>
<organism evidence="1 2">
    <name type="scientific">Desulfobacula phenolica</name>
    <dbReference type="NCBI Taxonomy" id="90732"/>
    <lineage>
        <taxon>Bacteria</taxon>
        <taxon>Pseudomonadati</taxon>
        <taxon>Thermodesulfobacteriota</taxon>
        <taxon>Desulfobacteria</taxon>
        <taxon>Desulfobacterales</taxon>
        <taxon>Desulfobacteraceae</taxon>
        <taxon>Desulfobacula</taxon>
    </lineage>
</organism>
<dbReference type="RefSeq" id="WP_092229595.1">
    <property type="nucleotide sequence ID" value="NZ_FNLL01000001.1"/>
</dbReference>
<protein>
    <submittedName>
        <fullName evidence="1">Uncharacterized protein</fullName>
    </submittedName>
</protein>
<dbReference type="EMBL" id="FNLL01000001">
    <property type="protein sequence ID" value="SDT84404.1"/>
    <property type="molecule type" value="Genomic_DNA"/>
</dbReference>
<keyword evidence="2" id="KW-1185">Reference proteome</keyword>
<evidence type="ECO:0000313" key="2">
    <source>
        <dbReference type="Proteomes" id="UP000199608"/>
    </source>
</evidence>
<sequence>MYTKNQLCEKIRSVYPDIGECGIDLNVEYDQDKKVWVVQLNKDNQTLKTYLEPEDANVCMEGKQCIGLGMQIYQLRDNIKQMRDS</sequence>
<evidence type="ECO:0000313" key="1">
    <source>
        <dbReference type="EMBL" id="SDT84404.1"/>
    </source>
</evidence>
<gene>
    <name evidence="1" type="ORF">SAMN04487931_101228</name>
</gene>
<dbReference type="Proteomes" id="UP000199608">
    <property type="component" value="Unassembled WGS sequence"/>
</dbReference>
<dbReference type="AlphaFoldDB" id="A0A1H2DNU8"/>
<accession>A0A1H2DNU8</accession>
<name>A0A1H2DNU8_9BACT</name>
<proteinExistence type="predicted"/>